<dbReference type="NCBIfam" id="TIGR00756">
    <property type="entry name" value="PPR"/>
    <property type="match status" value="4"/>
</dbReference>
<proteinExistence type="predicted"/>
<dbReference type="InterPro" id="IPR002885">
    <property type="entry name" value="PPR_rpt"/>
</dbReference>
<feature type="repeat" description="PPR" evidence="2">
    <location>
        <begin position="414"/>
        <end position="448"/>
    </location>
</feature>
<keyword evidence="4" id="KW-1185">Reference proteome</keyword>
<protein>
    <recommendedName>
        <fullName evidence="5">Pentatricopeptide repeat-containing protein</fullName>
    </recommendedName>
</protein>
<dbReference type="PROSITE" id="PS51375">
    <property type="entry name" value="PPR"/>
    <property type="match status" value="5"/>
</dbReference>
<feature type="repeat" description="PPR" evidence="2">
    <location>
        <begin position="273"/>
        <end position="307"/>
    </location>
</feature>
<evidence type="ECO:0000256" key="1">
    <source>
        <dbReference type="ARBA" id="ARBA00022737"/>
    </source>
</evidence>
<feature type="repeat" description="PPR" evidence="2">
    <location>
        <begin position="343"/>
        <end position="378"/>
    </location>
</feature>
<dbReference type="Gene3D" id="1.25.40.10">
    <property type="entry name" value="Tetratricopeptide repeat domain"/>
    <property type="match status" value="3"/>
</dbReference>
<evidence type="ECO:0000313" key="3">
    <source>
        <dbReference type="EMBL" id="KAK9767906.1"/>
    </source>
</evidence>
<reference evidence="3 4" key="1">
    <citation type="submission" date="2023-04" db="EMBL/GenBank/DDBJ databases">
        <title>Genome of Basidiobolus ranarum AG-B5.</title>
        <authorList>
            <person name="Stajich J.E."/>
            <person name="Carter-House D."/>
            <person name="Gryganskyi A."/>
        </authorList>
    </citation>
    <scope>NUCLEOTIDE SEQUENCE [LARGE SCALE GENOMIC DNA]</scope>
    <source>
        <strain evidence="3 4">AG-B5</strain>
    </source>
</reference>
<evidence type="ECO:0008006" key="5">
    <source>
        <dbReference type="Google" id="ProtNLM"/>
    </source>
</evidence>
<gene>
    <name evidence="3" type="ORF">K7432_001886</name>
</gene>
<accession>A0ABR2X2M4</accession>
<dbReference type="InterPro" id="IPR050667">
    <property type="entry name" value="PPR-containing_protein"/>
</dbReference>
<feature type="repeat" description="PPR" evidence="2">
    <location>
        <begin position="379"/>
        <end position="413"/>
    </location>
</feature>
<dbReference type="EMBL" id="JASJQH010000046">
    <property type="protein sequence ID" value="KAK9767906.1"/>
    <property type="molecule type" value="Genomic_DNA"/>
</dbReference>
<keyword evidence="1" id="KW-0677">Repeat</keyword>
<dbReference type="PANTHER" id="PTHR47939">
    <property type="entry name" value="MEMBRANE-ASSOCIATED SALT-INDUCIBLE PROTEIN-LIKE"/>
    <property type="match status" value="1"/>
</dbReference>
<feature type="repeat" description="PPR" evidence="2">
    <location>
        <begin position="238"/>
        <end position="272"/>
    </location>
</feature>
<sequence>MLFRSSFVLTFKRILSIPFSFRLVHTQPRSPASRKDVSKAHFLPNNRVSSYEQRWLLEIFELNELRYGLKRNSLETVSKSISKLVELRSGEVITVKEFMKVAQMFTHHSVSVTERNKKLELLRYSLSPCIPSVVSTQKYSYLLRILCKLSETAQVKSILNEMSRKKMHPETSAFNHILDFLADKEFDYALKVFREACESLFVPDVATFTTLIKRGKSQDVSIIYSLHHEFSNAGLVPTLKFYNILVDAYTQLGDISKARKMMDEMRSKNIEPNIVTYSSLINGFVKLGDTMSITQLYNEIIARNIKPDVILLTTLMKVYGDRSDAVKVLDIYQMMRQHQVSLDVRAYTTLIHALTRTSADTQAYRVVLEEMEKEGLQPNVVTYSILIDAYAKAGDISEAHRLFNSMKDRGIMPDKIAYDILIQGYVRMGHGHAGKQLYDEMLSNKILPKEGTYVAVAPFLK</sequence>
<organism evidence="3 4">
    <name type="scientific">Basidiobolus ranarum</name>
    <dbReference type="NCBI Taxonomy" id="34480"/>
    <lineage>
        <taxon>Eukaryota</taxon>
        <taxon>Fungi</taxon>
        <taxon>Fungi incertae sedis</taxon>
        <taxon>Zoopagomycota</taxon>
        <taxon>Entomophthoromycotina</taxon>
        <taxon>Basidiobolomycetes</taxon>
        <taxon>Basidiobolales</taxon>
        <taxon>Basidiobolaceae</taxon>
        <taxon>Basidiobolus</taxon>
    </lineage>
</organism>
<evidence type="ECO:0000313" key="4">
    <source>
        <dbReference type="Proteomes" id="UP001479436"/>
    </source>
</evidence>
<evidence type="ECO:0000256" key="2">
    <source>
        <dbReference type="PROSITE-ProRule" id="PRU00708"/>
    </source>
</evidence>
<name>A0ABR2X2M4_9FUNG</name>
<dbReference type="PANTHER" id="PTHR47939:SF13">
    <property type="entry name" value="OS03G0201400 PROTEIN"/>
    <property type="match status" value="1"/>
</dbReference>
<dbReference type="Proteomes" id="UP001479436">
    <property type="component" value="Unassembled WGS sequence"/>
</dbReference>
<dbReference type="InterPro" id="IPR011990">
    <property type="entry name" value="TPR-like_helical_dom_sf"/>
</dbReference>
<dbReference type="Pfam" id="PF13041">
    <property type="entry name" value="PPR_2"/>
    <property type="match status" value="2"/>
</dbReference>
<comment type="caution">
    <text evidence="3">The sequence shown here is derived from an EMBL/GenBank/DDBJ whole genome shotgun (WGS) entry which is preliminary data.</text>
</comment>